<dbReference type="EMBL" id="FQYN01000005">
    <property type="protein sequence ID" value="SHJ28783.1"/>
    <property type="molecule type" value="Genomic_DNA"/>
</dbReference>
<evidence type="ECO:0000313" key="3">
    <source>
        <dbReference type="Proteomes" id="UP000184418"/>
    </source>
</evidence>
<protein>
    <submittedName>
        <fullName evidence="2">Uncharacterized protein</fullName>
    </submittedName>
</protein>
<keyword evidence="3" id="KW-1185">Reference proteome</keyword>
<dbReference type="STRING" id="1121955.SAMN02745146_2768"/>
<evidence type="ECO:0000256" key="1">
    <source>
        <dbReference type="SAM" id="MobiDB-lite"/>
    </source>
</evidence>
<name>A0A1M6I2Q8_9BACT</name>
<dbReference type="RefSeq" id="WP_073110337.1">
    <property type="nucleotide sequence ID" value="NZ_FQYN01000005.1"/>
</dbReference>
<evidence type="ECO:0000313" key="2">
    <source>
        <dbReference type="EMBL" id="SHJ28783.1"/>
    </source>
</evidence>
<dbReference type="AlphaFoldDB" id="A0A1M6I2Q8"/>
<organism evidence="2 3">
    <name type="scientific">Hymenobacter daecheongensis DSM 21074</name>
    <dbReference type="NCBI Taxonomy" id="1121955"/>
    <lineage>
        <taxon>Bacteria</taxon>
        <taxon>Pseudomonadati</taxon>
        <taxon>Bacteroidota</taxon>
        <taxon>Cytophagia</taxon>
        <taxon>Cytophagales</taxon>
        <taxon>Hymenobacteraceae</taxon>
        <taxon>Hymenobacter</taxon>
    </lineage>
</organism>
<dbReference type="OrthoDB" id="5171241at2"/>
<sequence>MDTLTTAPVALDSPAAPAATPGITPGQQTFIQNMQDQVGKFLSTKLDGPFQAFNYPSGFHKVLMVGNDGYYNPRTLLDIDKLVDEGQPLRLDPTATFSGMYAELINGAKFQFSKADAELIAQEEGDAQEVIPAILSAFTSEVEDFPAGTTNKVGYVYAWLQTNYAGNTDNLPPMYSELQNALGTYESKAVNSIRLNKELNDAMTRLAAAAANVTNPSAANGGLQTGATTWYPAYSLPDAQALSGSLETATNAVDVHLAISDFSSSSSQVSMSGYGSFGMGIADIFDFGGSGDAQYNSSQFSSSDAAMTIDINYPGVTTFSVSPVALSADNKTGWYDHDIVEGLMNNSGQDKTGYALISTTQYPVAEYFGTGKAFAHMRTFVLSQQPTITLTLSGSNSSQLSKDLTANANTEVDIMGLFHVGGSGSYQTHSIDDTSSQGSVTVTFGPTPDGSDPAGQVAYVMGGVVSYPPAS</sequence>
<dbReference type="Proteomes" id="UP000184418">
    <property type="component" value="Unassembled WGS sequence"/>
</dbReference>
<gene>
    <name evidence="2" type="ORF">SAMN02745146_2768</name>
</gene>
<reference evidence="2 3" key="1">
    <citation type="submission" date="2016-11" db="EMBL/GenBank/DDBJ databases">
        <authorList>
            <person name="Jaros S."/>
            <person name="Januszkiewicz K."/>
            <person name="Wedrychowicz H."/>
        </authorList>
    </citation>
    <scope>NUCLEOTIDE SEQUENCE [LARGE SCALE GENOMIC DNA]</scope>
    <source>
        <strain evidence="2 3">DSM 21074</strain>
    </source>
</reference>
<proteinExistence type="predicted"/>
<accession>A0A1M6I2Q8</accession>
<feature type="region of interest" description="Disordered" evidence="1">
    <location>
        <begin position="1"/>
        <end position="20"/>
    </location>
</feature>